<dbReference type="Proteomes" id="UP000006038">
    <property type="component" value="Chromosome 10"/>
</dbReference>
<dbReference type="EnsemblPlants" id="OB10G11360.1">
    <property type="protein sequence ID" value="OB10G11360.1"/>
    <property type="gene ID" value="OB10G11360"/>
</dbReference>
<evidence type="ECO:0000256" key="1">
    <source>
        <dbReference type="SAM" id="MobiDB-lite"/>
    </source>
</evidence>
<dbReference type="HOGENOM" id="CLU_1858597_0_0_1"/>
<keyword evidence="3" id="KW-1185">Reference proteome</keyword>
<name>J3N0T8_ORYBR</name>
<proteinExistence type="predicted"/>
<feature type="region of interest" description="Disordered" evidence="1">
    <location>
        <begin position="1"/>
        <end position="21"/>
    </location>
</feature>
<protein>
    <submittedName>
        <fullName evidence="2">Uncharacterized protein</fullName>
    </submittedName>
</protein>
<reference evidence="2" key="2">
    <citation type="submission" date="2013-04" db="UniProtKB">
        <authorList>
            <consortium name="EnsemblPlants"/>
        </authorList>
    </citation>
    <scope>IDENTIFICATION</scope>
</reference>
<evidence type="ECO:0000313" key="2">
    <source>
        <dbReference type="EnsemblPlants" id="OB10G11360.1"/>
    </source>
</evidence>
<reference evidence="2" key="1">
    <citation type="journal article" date="2013" name="Nat. Commun.">
        <title>Whole-genome sequencing of Oryza brachyantha reveals mechanisms underlying Oryza genome evolution.</title>
        <authorList>
            <person name="Chen J."/>
            <person name="Huang Q."/>
            <person name="Gao D."/>
            <person name="Wang J."/>
            <person name="Lang Y."/>
            <person name="Liu T."/>
            <person name="Li B."/>
            <person name="Bai Z."/>
            <person name="Luis Goicoechea J."/>
            <person name="Liang C."/>
            <person name="Chen C."/>
            <person name="Zhang W."/>
            <person name="Sun S."/>
            <person name="Liao Y."/>
            <person name="Zhang X."/>
            <person name="Yang L."/>
            <person name="Song C."/>
            <person name="Wang M."/>
            <person name="Shi J."/>
            <person name="Liu G."/>
            <person name="Liu J."/>
            <person name="Zhou H."/>
            <person name="Zhou W."/>
            <person name="Yu Q."/>
            <person name="An N."/>
            <person name="Chen Y."/>
            <person name="Cai Q."/>
            <person name="Wang B."/>
            <person name="Liu B."/>
            <person name="Min J."/>
            <person name="Huang Y."/>
            <person name="Wu H."/>
            <person name="Li Z."/>
            <person name="Zhang Y."/>
            <person name="Yin Y."/>
            <person name="Song W."/>
            <person name="Jiang J."/>
            <person name="Jackson S.A."/>
            <person name="Wing R.A."/>
            <person name="Wang J."/>
            <person name="Chen M."/>
        </authorList>
    </citation>
    <scope>NUCLEOTIDE SEQUENCE [LARGE SCALE GENOMIC DNA]</scope>
    <source>
        <strain evidence="2">cv. IRGC 101232</strain>
    </source>
</reference>
<accession>J3N0T8</accession>
<dbReference type="AlphaFoldDB" id="J3N0T8"/>
<feature type="compositionally biased region" description="Polar residues" evidence="1">
    <location>
        <begin position="12"/>
        <end position="21"/>
    </location>
</feature>
<organism evidence="2">
    <name type="scientific">Oryza brachyantha</name>
    <name type="common">malo sina</name>
    <dbReference type="NCBI Taxonomy" id="4533"/>
    <lineage>
        <taxon>Eukaryota</taxon>
        <taxon>Viridiplantae</taxon>
        <taxon>Streptophyta</taxon>
        <taxon>Embryophyta</taxon>
        <taxon>Tracheophyta</taxon>
        <taxon>Spermatophyta</taxon>
        <taxon>Magnoliopsida</taxon>
        <taxon>Liliopsida</taxon>
        <taxon>Poales</taxon>
        <taxon>Poaceae</taxon>
        <taxon>BOP clade</taxon>
        <taxon>Oryzoideae</taxon>
        <taxon>Oryzeae</taxon>
        <taxon>Oryzinae</taxon>
        <taxon>Oryza</taxon>
    </lineage>
</organism>
<evidence type="ECO:0000313" key="3">
    <source>
        <dbReference type="Proteomes" id="UP000006038"/>
    </source>
</evidence>
<dbReference type="Gramene" id="OB10G11360.1">
    <property type="protein sequence ID" value="OB10G11360.1"/>
    <property type="gene ID" value="OB10G11360"/>
</dbReference>
<sequence>MACLDPNAPNARKTSSTRRFPDTASTELLARNAELTYETAFPNGREAARNVSKAMPSSEPSGIEMLMTKVLESHGGCFRNSSRVRHTLLEATCWMVTVDPAARRTVAMSDGNDNLRAMTMLPPMVAVFLTNGVATLLR</sequence>
<dbReference type="OMA" id="SESHFGM"/>
<dbReference type="eggNOG" id="ENOG502R4EC">
    <property type="taxonomic scope" value="Eukaryota"/>
</dbReference>